<dbReference type="Proteomes" id="UP001054945">
    <property type="component" value="Unassembled WGS sequence"/>
</dbReference>
<dbReference type="AlphaFoldDB" id="A0AAV4VPI2"/>
<evidence type="ECO:0000256" key="1">
    <source>
        <dbReference type="SAM" id="MobiDB-lite"/>
    </source>
</evidence>
<evidence type="ECO:0000313" key="2">
    <source>
        <dbReference type="EMBL" id="GIY72132.1"/>
    </source>
</evidence>
<reference evidence="2 3" key="1">
    <citation type="submission" date="2021-06" db="EMBL/GenBank/DDBJ databases">
        <title>Caerostris extrusa draft genome.</title>
        <authorList>
            <person name="Kono N."/>
            <person name="Arakawa K."/>
        </authorList>
    </citation>
    <scope>NUCLEOTIDE SEQUENCE [LARGE SCALE GENOMIC DNA]</scope>
</reference>
<accession>A0AAV4VPI2</accession>
<keyword evidence="3" id="KW-1185">Reference proteome</keyword>
<comment type="caution">
    <text evidence="2">The sequence shown here is derived from an EMBL/GenBank/DDBJ whole genome shotgun (WGS) entry which is preliminary data.</text>
</comment>
<proteinExistence type="predicted"/>
<feature type="region of interest" description="Disordered" evidence="1">
    <location>
        <begin position="11"/>
        <end position="50"/>
    </location>
</feature>
<organism evidence="2 3">
    <name type="scientific">Caerostris extrusa</name>
    <name type="common">Bark spider</name>
    <name type="synonym">Caerostris bankana</name>
    <dbReference type="NCBI Taxonomy" id="172846"/>
    <lineage>
        <taxon>Eukaryota</taxon>
        <taxon>Metazoa</taxon>
        <taxon>Ecdysozoa</taxon>
        <taxon>Arthropoda</taxon>
        <taxon>Chelicerata</taxon>
        <taxon>Arachnida</taxon>
        <taxon>Araneae</taxon>
        <taxon>Araneomorphae</taxon>
        <taxon>Entelegynae</taxon>
        <taxon>Araneoidea</taxon>
        <taxon>Araneidae</taxon>
        <taxon>Caerostris</taxon>
    </lineage>
</organism>
<name>A0AAV4VPI2_CAEEX</name>
<feature type="compositionally biased region" description="Polar residues" evidence="1">
    <location>
        <begin position="111"/>
        <end position="123"/>
    </location>
</feature>
<gene>
    <name evidence="2" type="ORF">CEXT_461871</name>
</gene>
<evidence type="ECO:0000313" key="3">
    <source>
        <dbReference type="Proteomes" id="UP001054945"/>
    </source>
</evidence>
<protein>
    <submittedName>
        <fullName evidence="2">Uncharacterized protein</fullName>
    </submittedName>
</protein>
<sequence length="123" mass="13501">MELFRSRCLMEDVSPGSQASAPAYYGPDAGGHSSPDAQEQVSDKHRRIPKARLPHPVLTDTLLAQPHTQEAKLPRSASKWTLLVCYASGHSAAVSADIKRNRNLPRNNPRKSGQNIADETNME</sequence>
<feature type="region of interest" description="Disordered" evidence="1">
    <location>
        <begin position="98"/>
        <end position="123"/>
    </location>
</feature>
<dbReference type="EMBL" id="BPLR01014900">
    <property type="protein sequence ID" value="GIY72132.1"/>
    <property type="molecule type" value="Genomic_DNA"/>
</dbReference>